<protein>
    <submittedName>
        <fullName evidence="1">Uncharacterized protein</fullName>
    </submittedName>
</protein>
<dbReference type="EMBL" id="JAZGQK010000047">
    <property type="protein sequence ID" value="MEE6263943.1"/>
    <property type="molecule type" value="Genomic_DNA"/>
</dbReference>
<gene>
    <name evidence="1" type="ORF">V1633_36395</name>
</gene>
<evidence type="ECO:0000313" key="1">
    <source>
        <dbReference type="EMBL" id="MEE6263943.1"/>
    </source>
</evidence>
<keyword evidence="2" id="KW-1185">Reference proteome</keyword>
<proteinExistence type="predicted"/>
<comment type="caution">
    <text evidence="1">The sequence shown here is derived from an EMBL/GenBank/DDBJ whole genome shotgun (WGS) entry which is preliminary data.</text>
</comment>
<sequence>MVLDPLAQDRAQPWQVFGVGGQVQAVQQGQGLGRGKAAVDGVIAAEQGAENRRTKLGDSSGGLIDVALVVPADRTRVFQDVAGAQVQRTDGQLVQAASLSWSKTRLLA</sequence>
<dbReference type="Proteomes" id="UP001332243">
    <property type="component" value="Unassembled WGS sequence"/>
</dbReference>
<name>A0ABU7S5A8_9ACTN</name>
<reference evidence="1 2" key="1">
    <citation type="submission" date="2024-01" db="EMBL/GenBank/DDBJ databases">
        <title>Genome insights into Plantactinospora sonchi sp. nov.</title>
        <authorList>
            <person name="Wang L."/>
        </authorList>
    </citation>
    <scope>NUCLEOTIDE SEQUENCE [LARGE SCALE GENOMIC DNA]</scope>
    <source>
        <strain evidence="1 2">NEAU-QY2</strain>
    </source>
</reference>
<organism evidence="1 2">
    <name type="scientific">Plantactinospora sonchi</name>
    <dbReference type="NCBI Taxonomy" id="1544735"/>
    <lineage>
        <taxon>Bacteria</taxon>
        <taxon>Bacillati</taxon>
        <taxon>Actinomycetota</taxon>
        <taxon>Actinomycetes</taxon>
        <taxon>Micromonosporales</taxon>
        <taxon>Micromonosporaceae</taxon>
        <taxon>Plantactinospora</taxon>
    </lineage>
</organism>
<dbReference type="RefSeq" id="WP_331218736.1">
    <property type="nucleotide sequence ID" value="NZ_JAZGQK010000047.1"/>
</dbReference>
<evidence type="ECO:0000313" key="2">
    <source>
        <dbReference type="Proteomes" id="UP001332243"/>
    </source>
</evidence>
<accession>A0ABU7S5A8</accession>